<reference evidence="2" key="1">
    <citation type="submission" date="2022-08" db="EMBL/GenBank/DDBJ databases">
        <title>Novel Bdellovibrio Species Isolated from Svalbard: Designation Bdellovibrio svalbardensis.</title>
        <authorList>
            <person name="Mitchell R.J."/>
            <person name="Choi S.Y."/>
        </authorList>
    </citation>
    <scope>NUCLEOTIDE SEQUENCE</scope>
    <source>
        <strain evidence="2">PAP01</strain>
    </source>
</reference>
<accession>A0ABT6DGG6</accession>
<sequence length="246" mass="28220">MFILFSISMLGQMLVHRTLLMIVQEFAISQHTLRSLAVLNVLLMSILALSFHSSPATLWLFIGIILISLKFFAPILRFFLMRRLSSTLIPLLDSVILGLQSGKSFRISLHAAIENQSGWRRNQLREIYNSLVTAENVIAVKSALLKDLQSELGEIDRSQNRTVDQVKALRRHLKIQENFRRRSGQVTQQIKMQAIIVTALFLALLSFVIAQFGFFEHRFLILASVLIFMTGLFWIFNVGRSMKWKV</sequence>
<keyword evidence="1" id="KW-0812">Transmembrane</keyword>
<evidence type="ECO:0000313" key="2">
    <source>
        <dbReference type="EMBL" id="MDG0815029.1"/>
    </source>
</evidence>
<name>A0ABT6DGG6_9BACT</name>
<proteinExistence type="predicted"/>
<dbReference type="RefSeq" id="WP_277576507.1">
    <property type="nucleotide sequence ID" value="NZ_JANRMI010000001.1"/>
</dbReference>
<gene>
    <name evidence="2" type="ORF">NWE73_01550</name>
</gene>
<feature type="transmembrane region" description="Helical" evidence="1">
    <location>
        <begin position="219"/>
        <end position="239"/>
    </location>
</feature>
<dbReference type="EMBL" id="JANRMI010000001">
    <property type="protein sequence ID" value="MDG0815029.1"/>
    <property type="molecule type" value="Genomic_DNA"/>
</dbReference>
<evidence type="ECO:0008006" key="4">
    <source>
        <dbReference type="Google" id="ProtNLM"/>
    </source>
</evidence>
<feature type="transmembrane region" description="Helical" evidence="1">
    <location>
        <begin position="58"/>
        <end position="80"/>
    </location>
</feature>
<comment type="caution">
    <text evidence="2">The sequence shown here is derived from an EMBL/GenBank/DDBJ whole genome shotgun (WGS) entry which is preliminary data.</text>
</comment>
<protein>
    <recommendedName>
        <fullName evidence="4">Type II secretion system protein GspF domain-containing protein</fullName>
    </recommendedName>
</protein>
<organism evidence="2 3">
    <name type="scientific">Bdellovibrio svalbardensis</name>
    <dbReference type="NCBI Taxonomy" id="2972972"/>
    <lineage>
        <taxon>Bacteria</taxon>
        <taxon>Pseudomonadati</taxon>
        <taxon>Bdellovibrionota</taxon>
        <taxon>Bdellovibrionia</taxon>
        <taxon>Bdellovibrionales</taxon>
        <taxon>Pseudobdellovibrionaceae</taxon>
        <taxon>Bdellovibrio</taxon>
    </lineage>
</organism>
<evidence type="ECO:0000313" key="3">
    <source>
        <dbReference type="Proteomes" id="UP001152321"/>
    </source>
</evidence>
<feature type="transmembrane region" description="Helical" evidence="1">
    <location>
        <begin position="190"/>
        <end position="213"/>
    </location>
</feature>
<keyword evidence="1" id="KW-1133">Transmembrane helix</keyword>
<keyword evidence="3" id="KW-1185">Reference proteome</keyword>
<keyword evidence="1" id="KW-0472">Membrane</keyword>
<evidence type="ECO:0000256" key="1">
    <source>
        <dbReference type="SAM" id="Phobius"/>
    </source>
</evidence>
<feature type="transmembrane region" description="Helical" evidence="1">
    <location>
        <begin position="35"/>
        <end position="52"/>
    </location>
</feature>
<dbReference type="Proteomes" id="UP001152321">
    <property type="component" value="Unassembled WGS sequence"/>
</dbReference>